<dbReference type="EMBL" id="JBHSDL010000001">
    <property type="protein sequence ID" value="MFC4372659.1"/>
    <property type="molecule type" value="Genomic_DNA"/>
</dbReference>
<dbReference type="Gene3D" id="3.40.50.300">
    <property type="entry name" value="P-loop containing nucleotide triphosphate hydrolases"/>
    <property type="match status" value="2"/>
</dbReference>
<dbReference type="InterPro" id="IPR041679">
    <property type="entry name" value="DNA2/NAM7-like_C"/>
</dbReference>
<dbReference type="PANTHER" id="PTHR43788">
    <property type="entry name" value="DNA2/NAM7 HELICASE FAMILY MEMBER"/>
    <property type="match status" value="1"/>
</dbReference>
<organism evidence="6 7">
    <name type="scientific">Nocardia halotolerans</name>
    <dbReference type="NCBI Taxonomy" id="1755878"/>
    <lineage>
        <taxon>Bacteria</taxon>
        <taxon>Bacillati</taxon>
        <taxon>Actinomycetota</taxon>
        <taxon>Actinomycetes</taxon>
        <taxon>Mycobacteriales</taxon>
        <taxon>Nocardiaceae</taxon>
        <taxon>Nocardia</taxon>
    </lineage>
</organism>
<evidence type="ECO:0000313" key="6">
    <source>
        <dbReference type="EMBL" id="MFC4372659.1"/>
    </source>
</evidence>
<dbReference type="SUPFAM" id="SSF52540">
    <property type="entry name" value="P-loop containing nucleoside triphosphate hydrolases"/>
    <property type="match status" value="1"/>
</dbReference>
<name>A0ABV8V9S9_9NOCA</name>
<dbReference type="RefSeq" id="WP_378555169.1">
    <property type="nucleotide sequence ID" value="NZ_JBHSDL010000001.1"/>
</dbReference>
<dbReference type="PANTHER" id="PTHR43788:SF8">
    <property type="entry name" value="DNA-BINDING PROTEIN SMUBP-2"/>
    <property type="match status" value="1"/>
</dbReference>
<evidence type="ECO:0000256" key="4">
    <source>
        <dbReference type="ARBA" id="ARBA00022840"/>
    </source>
</evidence>
<keyword evidence="4" id="KW-0067">ATP-binding</keyword>
<evidence type="ECO:0000256" key="2">
    <source>
        <dbReference type="ARBA" id="ARBA00022801"/>
    </source>
</evidence>
<dbReference type="GO" id="GO:0004386">
    <property type="term" value="F:helicase activity"/>
    <property type="evidence" value="ECO:0007669"/>
    <property type="project" value="UniProtKB-KW"/>
</dbReference>
<gene>
    <name evidence="6" type="ORF">ACFO5K_00995</name>
</gene>
<keyword evidence="2 6" id="KW-0378">Hydrolase</keyword>
<accession>A0ABV8V9S9</accession>
<dbReference type="InterPro" id="IPR027417">
    <property type="entry name" value="P-loop_NTPase"/>
</dbReference>
<evidence type="ECO:0000256" key="3">
    <source>
        <dbReference type="ARBA" id="ARBA00022806"/>
    </source>
</evidence>
<evidence type="ECO:0000256" key="1">
    <source>
        <dbReference type="ARBA" id="ARBA00022741"/>
    </source>
</evidence>
<proteinExistence type="predicted"/>
<keyword evidence="1" id="KW-0547">Nucleotide-binding</keyword>
<dbReference type="Pfam" id="PF13087">
    <property type="entry name" value="AAA_12"/>
    <property type="match status" value="1"/>
</dbReference>
<dbReference type="GO" id="GO:0016787">
    <property type="term" value="F:hydrolase activity"/>
    <property type="evidence" value="ECO:0007669"/>
    <property type="project" value="UniProtKB-KW"/>
</dbReference>
<evidence type="ECO:0000259" key="5">
    <source>
        <dbReference type="Pfam" id="PF13087"/>
    </source>
</evidence>
<dbReference type="Proteomes" id="UP001595844">
    <property type="component" value="Unassembled WGS sequence"/>
</dbReference>
<protein>
    <submittedName>
        <fullName evidence="6">DEAD/DEAH box helicase</fullName>
        <ecNumber evidence="6">3.6.4.-</ecNumber>
    </submittedName>
</protein>
<sequence>MRVVSVLADEMGCIVSGSEHAGRLVRFWRTLELFGPQLVPEAGACPESGGLVVELGADELAPWENTNTLPALKPGRVWQFVVYGGLFGVGRAREALIRTFGEDQLEADARRGGTTAAFAVTLTDDGVVVPESATLSGLAWAVNRLRSPGPADSGWADGYEHDSTAFTAAFDTLTQEAVPPEPDTEQVGPAPRWRALDVAGRGVAASVIAAGADGVISPGLAGMSALAFAERLTADDEFDAPRLTGRDLHTFTGELCGALGIRSELRAGGVRVACVQVATRDADTTATEDRLNSGLGADLAELAAAVERGDIGAALRDYLAATEELPVDERIDVRERQDVVVEGLLPHLLPDGRWPGDPLVSGQQFAVDRAMAQLRDDAGIFAVHGAPGTGTTTMLRDLLAGIVVERAGQLAAFDDPMTVFTGITEQVQVAKNYTVGAHRLTPAVTGFEVVLATGSDETAADVVAEIQHREAIDRHVQTNHFTELAELVSGQPAWGLVAAALGGTRRTFGEQFWFGDRFATDRKTQASSGGMLDILKHAEADPDSLPDWQTAVRDFASRRAEVRKLAQQRQDVADAVAGLPAMNDGLLSMSAEISNADAAHAHWRERHQLATEHLRAAQAAHHRIGKLLGEHGGQKPGFVASLSTGFRAGRRWSARSNELLRERHIAESDMRRRQTEVDYTREQWAQAAEHGRTLIRDHVELTNRRTDALDIIERARENWAHTIPFGDVAGDDEQFQLCNPWADEQYCTARRELFLSALRLHRAFLLNAAPRVRDNLIVAIALIRGELATAPKPETVAAAWQTLFLAVPMVTTTFTALPRLFEGLGREALGWLFVDDAGQAAPQSVAGGLWRARRAVIVGDHRQLGPAEVLPTSAQEALVRQFGLEPEWLPDRASARQAADRAVRFGTWLAPADYDEPVWVGTPLRVHRRSDLPIFELTHRIAYDEDLLVFGTPQRTDFPGHDRWIDVRSARAEGNWIPGEGAALAALLAQLAEDGIAPTDIRVVSPFRDVARGARAVANEVLGAEFAASQVGTVHAMRGRSAEVVVLILGTSPAAGGSRRWAAANPSVLNAAVSRARRRVYVIGNYRLWSSQRYFDVLAEHWPADSDQLVQETVSH</sequence>
<comment type="caution">
    <text evidence="6">The sequence shown here is derived from an EMBL/GenBank/DDBJ whole genome shotgun (WGS) entry which is preliminary data.</text>
</comment>
<dbReference type="InterPro" id="IPR050534">
    <property type="entry name" value="Coronavir_polyprotein_1ab"/>
</dbReference>
<keyword evidence="3 6" id="KW-0347">Helicase</keyword>
<dbReference type="EC" id="3.6.4.-" evidence="6"/>
<keyword evidence="7" id="KW-1185">Reference proteome</keyword>
<evidence type="ECO:0000313" key="7">
    <source>
        <dbReference type="Proteomes" id="UP001595844"/>
    </source>
</evidence>
<reference evidence="7" key="1">
    <citation type="journal article" date="2019" name="Int. J. Syst. Evol. Microbiol.">
        <title>The Global Catalogue of Microorganisms (GCM) 10K type strain sequencing project: providing services to taxonomists for standard genome sequencing and annotation.</title>
        <authorList>
            <consortium name="The Broad Institute Genomics Platform"/>
            <consortium name="The Broad Institute Genome Sequencing Center for Infectious Disease"/>
            <person name="Wu L."/>
            <person name="Ma J."/>
        </authorList>
    </citation>
    <scope>NUCLEOTIDE SEQUENCE [LARGE SCALE GENOMIC DNA]</scope>
    <source>
        <strain evidence="7">IBRC-M 10490</strain>
    </source>
</reference>
<feature type="domain" description="DNA2/NAM7 helicase-like C-terminal" evidence="5">
    <location>
        <begin position="978"/>
        <end position="1086"/>
    </location>
</feature>